<evidence type="ECO:0000313" key="2">
    <source>
        <dbReference type="Proteomes" id="UP001331761"/>
    </source>
</evidence>
<gene>
    <name evidence="1" type="ORF">GCK32_022905</name>
</gene>
<feature type="non-terminal residue" evidence="1">
    <location>
        <position position="1"/>
    </location>
</feature>
<comment type="caution">
    <text evidence="1">The sequence shown here is derived from an EMBL/GenBank/DDBJ whole genome shotgun (WGS) entry which is preliminary data.</text>
</comment>
<accession>A0AAN8GA69</accession>
<sequence>DWIECRRSFEYLALELPTEIDADDILCDVECEFVDGNWSIRNKRGETRTVGVCERCIQIFSDDAMLIIEQNLSS</sequence>
<name>A0AAN8GA69_TRICO</name>
<reference evidence="1 2" key="1">
    <citation type="submission" date="2019-10" db="EMBL/GenBank/DDBJ databases">
        <title>Assembly and Annotation for the nematode Trichostrongylus colubriformis.</title>
        <authorList>
            <person name="Martin J."/>
        </authorList>
    </citation>
    <scope>NUCLEOTIDE SEQUENCE [LARGE SCALE GENOMIC DNA]</scope>
    <source>
        <strain evidence="1">G859</strain>
        <tissue evidence="1">Whole worm</tissue>
    </source>
</reference>
<dbReference type="EMBL" id="WIXE01002688">
    <property type="protein sequence ID" value="KAK5984598.1"/>
    <property type="molecule type" value="Genomic_DNA"/>
</dbReference>
<organism evidence="1 2">
    <name type="scientific">Trichostrongylus colubriformis</name>
    <name type="common">Black scour worm</name>
    <dbReference type="NCBI Taxonomy" id="6319"/>
    <lineage>
        <taxon>Eukaryota</taxon>
        <taxon>Metazoa</taxon>
        <taxon>Ecdysozoa</taxon>
        <taxon>Nematoda</taxon>
        <taxon>Chromadorea</taxon>
        <taxon>Rhabditida</taxon>
        <taxon>Rhabditina</taxon>
        <taxon>Rhabditomorpha</taxon>
        <taxon>Strongyloidea</taxon>
        <taxon>Trichostrongylidae</taxon>
        <taxon>Trichostrongylus</taxon>
    </lineage>
</organism>
<protein>
    <submittedName>
        <fullName evidence="1">Uncharacterized protein</fullName>
    </submittedName>
</protein>
<proteinExistence type="predicted"/>
<evidence type="ECO:0000313" key="1">
    <source>
        <dbReference type="EMBL" id="KAK5984598.1"/>
    </source>
</evidence>
<dbReference type="Proteomes" id="UP001331761">
    <property type="component" value="Unassembled WGS sequence"/>
</dbReference>
<dbReference type="AlphaFoldDB" id="A0AAN8GA69"/>
<keyword evidence="2" id="KW-1185">Reference proteome</keyword>